<feature type="compositionally biased region" description="Basic residues" evidence="1">
    <location>
        <begin position="198"/>
        <end position="212"/>
    </location>
</feature>
<comment type="caution">
    <text evidence="2">The sequence shown here is derived from an EMBL/GenBank/DDBJ whole genome shotgun (WGS) entry which is preliminary data.</text>
</comment>
<proteinExistence type="predicted"/>
<dbReference type="Proteomes" id="UP000636709">
    <property type="component" value="Unassembled WGS sequence"/>
</dbReference>
<feature type="compositionally biased region" description="Basic and acidic residues" evidence="1">
    <location>
        <begin position="147"/>
        <end position="158"/>
    </location>
</feature>
<feature type="region of interest" description="Disordered" evidence="1">
    <location>
        <begin position="317"/>
        <end position="346"/>
    </location>
</feature>
<dbReference type="InterPro" id="IPR007789">
    <property type="entry name" value="DUF688"/>
</dbReference>
<keyword evidence="3" id="KW-1185">Reference proteome</keyword>
<dbReference type="PANTHER" id="PTHR35829">
    <property type="entry name" value="OS05G0470900 PROTEIN"/>
    <property type="match status" value="1"/>
</dbReference>
<feature type="region of interest" description="Disordered" evidence="1">
    <location>
        <begin position="1"/>
        <end position="167"/>
    </location>
</feature>
<evidence type="ECO:0000313" key="3">
    <source>
        <dbReference type="Proteomes" id="UP000636709"/>
    </source>
</evidence>
<dbReference type="PANTHER" id="PTHR35829:SF2">
    <property type="entry name" value="OS01G0829600 PROTEIN"/>
    <property type="match status" value="1"/>
</dbReference>
<feature type="compositionally biased region" description="Polar residues" evidence="1">
    <location>
        <begin position="1"/>
        <end position="10"/>
    </location>
</feature>
<feature type="region of interest" description="Disordered" evidence="1">
    <location>
        <begin position="186"/>
        <end position="223"/>
    </location>
</feature>
<feature type="compositionally biased region" description="Basic and acidic residues" evidence="1">
    <location>
        <begin position="334"/>
        <end position="346"/>
    </location>
</feature>
<accession>A0A835ES46</accession>
<dbReference type="Pfam" id="PF05097">
    <property type="entry name" value="DUF688"/>
    <property type="match status" value="1"/>
</dbReference>
<name>A0A835ES46_9POAL</name>
<dbReference type="EMBL" id="JACEFO010001719">
    <property type="protein sequence ID" value="KAF8716897.1"/>
    <property type="molecule type" value="Genomic_DNA"/>
</dbReference>
<dbReference type="OrthoDB" id="767768at2759"/>
<gene>
    <name evidence="2" type="ORF">HU200_025998</name>
</gene>
<organism evidence="2 3">
    <name type="scientific">Digitaria exilis</name>
    <dbReference type="NCBI Taxonomy" id="1010633"/>
    <lineage>
        <taxon>Eukaryota</taxon>
        <taxon>Viridiplantae</taxon>
        <taxon>Streptophyta</taxon>
        <taxon>Embryophyta</taxon>
        <taxon>Tracheophyta</taxon>
        <taxon>Spermatophyta</taxon>
        <taxon>Magnoliopsida</taxon>
        <taxon>Liliopsida</taxon>
        <taxon>Poales</taxon>
        <taxon>Poaceae</taxon>
        <taxon>PACMAD clade</taxon>
        <taxon>Panicoideae</taxon>
        <taxon>Panicodae</taxon>
        <taxon>Paniceae</taxon>
        <taxon>Anthephorinae</taxon>
        <taxon>Digitaria</taxon>
    </lineage>
</organism>
<feature type="region of interest" description="Disordered" evidence="1">
    <location>
        <begin position="377"/>
        <end position="423"/>
    </location>
</feature>
<protein>
    <submittedName>
        <fullName evidence="2">Uncharacterized protein</fullName>
    </submittedName>
</protein>
<feature type="compositionally biased region" description="Basic and acidic residues" evidence="1">
    <location>
        <begin position="389"/>
        <end position="398"/>
    </location>
</feature>
<feature type="compositionally biased region" description="Pro residues" evidence="1">
    <location>
        <begin position="107"/>
        <end position="119"/>
    </location>
</feature>
<reference evidence="2" key="1">
    <citation type="submission" date="2020-07" db="EMBL/GenBank/DDBJ databases">
        <title>Genome sequence and genetic diversity analysis of an under-domesticated orphan crop, white fonio (Digitaria exilis).</title>
        <authorList>
            <person name="Bennetzen J.L."/>
            <person name="Chen S."/>
            <person name="Ma X."/>
            <person name="Wang X."/>
            <person name="Yssel A.E.J."/>
            <person name="Chaluvadi S.R."/>
            <person name="Johnson M."/>
            <person name="Gangashetty P."/>
            <person name="Hamidou F."/>
            <person name="Sanogo M.D."/>
            <person name="Zwaenepoel A."/>
            <person name="Wallace J."/>
            <person name="Van De Peer Y."/>
            <person name="Van Deynze A."/>
        </authorList>
    </citation>
    <scope>NUCLEOTIDE SEQUENCE</scope>
    <source>
        <tissue evidence="2">Leaves</tissue>
    </source>
</reference>
<evidence type="ECO:0000256" key="1">
    <source>
        <dbReference type="SAM" id="MobiDB-lite"/>
    </source>
</evidence>
<evidence type="ECO:0000313" key="2">
    <source>
        <dbReference type="EMBL" id="KAF8716897.1"/>
    </source>
</evidence>
<feature type="compositionally biased region" description="Low complexity" evidence="1">
    <location>
        <begin position="401"/>
        <end position="412"/>
    </location>
</feature>
<feature type="compositionally biased region" description="Basic and acidic residues" evidence="1">
    <location>
        <begin position="20"/>
        <end position="39"/>
    </location>
</feature>
<dbReference type="AlphaFoldDB" id="A0A835ES46"/>
<sequence length="423" mass="46392">MVADDSSYSPVSRRVASFSMDRHIIITKRAGTERDERNADGQPPAPLLDSPLPTPRRSCVSVDASSRHPRCRRESSPLRTHVPFSWESSPGVPKNSACGRDMHKKMPPPPRPRPPPGRPQQPCLATNSYYYGGNTSEASTDDDEDDRSFSDALDRISSPERTGSSFDRVTSKRFEDIFLGRATSFAKERSSTDLSASGRHHPRQPPRRISTRRGHDEDHRWTTTPRLLNDNVPMQLMQRIRMDAEAEEMTPRACGLMVFFPWSAKPAVCGFRGGGAMAAHHAATTTTRVEADDAPSPRSRSSRIVTTTTTTTLRDVIKEDNEAIGGGELPQPRGGEKKRGREDLQQGRRWGVSSLLDTSKKYCTDARKALSKLSIGLGAADSGSPGVSAERRGGKLRDGFSSSTPATPATPAKLTKMKANSRN</sequence>